<keyword evidence="2" id="KW-0812">Transmembrane</keyword>
<keyword evidence="2" id="KW-1133">Transmembrane helix</keyword>
<keyword evidence="2" id="KW-0472">Membrane</keyword>
<feature type="region of interest" description="Disordered" evidence="1">
    <location>
        <begin position="1"/>
        <end position="33"/>
    </location>
</feature>
<proteinExistence type="predicted"/>
<dbReference type="Proteomes" id="UP000600026">
    <property type="component" value="Unassembled WGS sequence"/>
</dbReference>
<protein>
    <recommendedName>
        <fullName evidence="5">PepSY domain-containing protein</fullName>
    </recommendedName>
</protein>
<evidence type="ECO:0000313" key="4">
    <source>
        <dbReference type="Proteomes" id="UP000600026"/>
    </source>
</evidence>
<gene>
    <name evidence="3" type="ORF">Sxan_08490</name>
</gene>
<reference evidence="3" key="1">
    <citation type="submission" date="2020-09" db="EMBL/GenBank/DDBJ databases">
        <title>Whole genome shotgun sequence of Streptomyces xanthophaeus NBRC 12829.</title>
        <authorList>
            <person name="Komaki H."/>
            <person name="Tamura T."/>
        </authorList>
    </citation>
    <scope>NUCLEOTIDE SEQUENCE</scope>
    <source>
        <strain evidence="3">NBRC 12829</strain>
    </source>
</reference>
<dbReference type="RefSeq" id="WP_031151437.1">
    <property type="nucleotide sequence ID" value="NZ_BNEE01000004.1"/>
</dbReference>
<name>A0A919GT61_9ACTN</name>
<organism evidence="3 4">
    <name type="scientific">Streptomyces xanthophaeus</name>
    <dbReference type="NCBI Taxonomy" id="67385"/>
    <lineage>
        <taxon>Bacteria</taxon>
        <taxon>Bacillati</taxon>
        <taxon>Actinomycetota</taxon>
        <taxon>Actinomycetes</taxon>
        <taxon>Kitasatosporales</taxon>
        <taxon>Streptomycetaceae</taxon>
        <taxon>Streptomyces</taxon>
    </lineage>
</organism>
<evidence type="ECO:0000256" key="1">
    <source>
        <dbReference type="SAM" id="MobiDB-lite"/>
    </source>
</evidence>
<evidence type="ECO:0000256" key="2">
    <source>
        <dbReference type="SAM" id="Phobius"/>
    </source>
</evidence>
<dbReference type="AlphaFoldDB" id="A0A919GT61"/>
<accession>A0A919GT61</accession>
<feature type="transmembrane region" description="Helical" evidence="2">
    <location>
        <begin position="48"/>
        <end position="68"/>
    </location>
</feature>
<feature type="compositionally biased region" description="Gly residues" evidence="1">
    <location>
        <begin position="125"/>
        <end position="139"/>
    </location>
</feature>
<evidence type="ECO:0008006" key="5">
    <source>
        <dbReference type="Google" id="ProtNLM"/>
    </source>
</evidence>
<dbReference type="EMBL" id="BNEE01000004">
    <property type="protein sequence ID" value="GHI83485.1"/>
    <property type="molecule type" value="Genomic_DNA"/>
</dbReference>
<feature type="compositionally biased region" description="Basic and acidic residues" evidence="1">
    <location>
        <begin position="91"/>
        <end position="124"/>
    </location>
</feature>
<sequence>MSESIPPSVQPEQPEQPQQSADRAPAAAENRGRAALGRLVPRSKGARWAVLGAAVVVVGGGVAAVAVAEHHHGRGDRGLHVVRAVPGHGGPGERRLEGVGPGHGREEAAREDGAPLKAGPKERGGAGLHGVPGLRGGSAGTAPAPLPSLAIGDAADKAAAAVTGGKVESLRVVAQEGGGSAWLAVVLGPDGVRHAVTVSGTDGSVSSNTTLDR</sequence>
<comment type="caution">
    <text evidence="3">The sequence shown here is derived from an EMBL/GenBank/DDBJ whole genome shotgun (WGS) entry which is preliminary data.</text>
</comment>
<feature type="region of interest" description="Disordered" evidence="1">
    <location>
        <begin position="87"/>
        <end position="140"/>
    </location>
</feature>
<evidence type="ECO:0000313" key="3">
    <source>
        <dbReference type="EMBL" id="GHI83485.1"/>
    </source>
</evidence>
<keyword evidence="4" id="KW-1185">Reference proteome</keyword>
<dbReference type="OrthoDB" id="3873873at2"/>